<keyword evidence="2" id="KW-1185">Reference proteome</keyword>
<sequence>TGKWHELYSHHSLIQVLVICCKLSGICIDYTGNQMQYPVLSSNSARFPKKLDMFMKSFV</sequence>
<evidence type="ECO:0000313" key="1">
    <source>
        <dbReference type="Ensembl" id="ENSCINP00000034053.1"/>
    </source>
</evidence>
<reference evidence="2" key="1">
    <citation type="journal article" date="2002" name="Science">
        <title>The draft genome of Ciona intestinalis: insights into chordate and vertebrate origins.</title>
        <authorList>
            <person name="Dehal P."/>
            <person name="Satou Y."/>
            <person name="Campbell R.K."/>
            <person name="Chapman J."/>
            <person name="Degnan B."/>
            <person name="De Tomaso A."/>
            <person name="Davidson B."/>
            <person name="Di Gregorio A."/>
            <person name="Gelpke M."/>
            <person name="Goodstein D.M."/>
            <person name="Harafuji N."/>
            <person name="Hastings K.E."/>
            <person name="Ho I."/>
            <person name="Hotta K."/>
            <person name="Huang W."/>
            <person name="Kawashima T."/>
            <person name="Lemaire P."/>
            <person name="Martinez D."/>
            <person name="Meinertzhagen I.A."/>
            <person name="Necula S."/>
            <person name="Nonaka M."/>
            <person name="Putnam N."/>
            <person name="Rash S."/>
            <person name="Saiga H."/>
            <person name="Satake M."/>
            <person name="Terry A."/>
            <person name="Yamada L."/>
            <person name="Wang H.G."/>
            <person name="Awazu S."/>
            <person name="Azumi K."/>
            <person name="Boore J."/>
            <person name="Branno M."/>
            <person name="Chin-Bow S."/>
            <person name="DeSantis R."/>
            <person name="Doyle S."/>
            <person name="Francino P."/>
            <person name="Keys D.N."/>
            <person name="Haga S."/>
            <person name="Hayashi H."/>
            <person name="Hino K."/>
            <person name="Imai K.S."/>
            <person name="Inaba K."/>
            <person name="Kano S."/>
            <person name="Kobayashi K."/>
            <person name="Kobayashi M."/>
            <person name="Lee B.I."/>
            <person name="Makabe K.W."/>
            <person name="Manohar C."/>
            <person name="Matassi G."/>
            <person name="Medina M."/>
            <person name="Mochizuki Y."/>
            <person name="Mount S."/>
            <person name="Morishita T."/>
            <person name="Miura S."/>
            <person name="Nakayama A."/>
            <person name="Nishizaka S."/>
            <person name="Nomoto H."/>
            <person name="Ohta F."/>
            <person name="Oishi K."/>
            <person name="Rigoutsos I."/>
            <person name="Sano M."/>
            <person name="Sasaki A."/>
            <person name="Sasakura Y."/>
            <person name="Shoguchi E."/>
            <person name="Shin-i T."/>
            <person name="Spagnuolo A."/>
            <person name="Stainier D."/>
            <person name="Suzuki M.M."/>
            <person name="Tassy O."/>
            <person name="Takatori N."/>
            <person name="Tokuoka M."/>
            <person name="Yagi K."/>
            <person name="Yoshizaki F."/>
            <person name="Wada S."/>
            <person name="Zhang C."/>
            <person name="Hyatt P.D."/>
            <person name="Larimer F."/>
            <person name="Detter C."/>
            <person name="Doggett N."/>
            <person name="Glavina T."/>
            <person name="Hawkins T."/>
            <person name="Richardson P."/>
            <person name="Lucas S."/>
            <person name="Kohara Y."/>
            <person name="Levine M."/>
            <person name="Satoh N."/>
            <person name="Rokhsar D.S."/>
        </authorList>
    </citation>
    <scope>NUCLEOTIDE SEQUENCE [LARGE SCALE GENOMIC DNA]</scope>
</reference>
<protein>
    <submittedName>
        <fullName evidence="1">Uncharacterized protein</fullName>
    </submittedName>
</protein>
<dbReference type="HOGENOM" id="CLU_2966834_0_0_1"/>
<organism evidence="1 2">
    <name type="scientific">Ciona intestinalis</name>
    <name type="common">Transparent sea squirt</name>
    <name type="synonym">Ascidia intestinalis</name>
    <dbReference type="NCBI Taxonomy" id="7719"/>
    <lineage>
        <taxon>Eukaryota</taxon>
        <taxon>Metazoa</taxon>
        <taxon>Chordata</taxon>
        <taxon>Tunicata</taxon>
        <taxon>Ascidiacea</taxon>
        <taxon>Phlebobranchia</taxon>
        <taxon>Cionidae</taxon>
        <taxon>Ciona</taxon>
    </lineage>
</organism>
<evidence type="ECO:0000313" key="2">
    <source>
        <dbReference type="Proteomes" id="UP000008144"/>
    </source>
</evidence>
<name>H2XWL9_CIOIN</name>
<reference evidence="1" key="3">
    <citation type="submission" date="2025-09" db="UniProtKB">
        <authorList>
            <consortium name="Ensembl"/>
        </authorList>
    </citation>
    <scope>IDENTIFICATION</scope>
</reference>
<dbReference type="Ensembl" id="ENSCINT00000032990.1">
    <property type="protein sequence ID" value="ENSCINP00000034053.1"/>
    <property type="gene ID" value="ENSCING00000017953.1"/>
</dbReference>
<dbReference type="AlphaFoldDB" id="H2XWL9"/>
<dbReference type="Proteomes" id="UP000008144">
    <property type="component" value="Unassembled WGS sequence"/>
</dbReference>
<proteinExistence type="predicted"/>
<reference evidence="1" key="2">
    <citation type="submission" date="2025-08" db="UniProtKB">
        <authorList>
            <consortium name="Ensembl"/>
        </authorList>
    </citation>
    <scope>IDENTIFICATION</scope>
</reference>
<accession>H2XWL9</accession>
<dbReference type="InParanoid" id="H2XWL9"/>